<dbReference type="CDD" id="cd12797">
    <property type="entry name" value="M23_peptidase"/>
    <property type="match status" value="1"/>
</dbReference>
<keyword evidence="1" id="KW-0812">Transmembrane</keyword>
<evidence type="ECO:0000256" key="1">
    <source>
        <dbReference type="SAM" id="Phobius"/>
    </source>
</evidence>
<dbReference type="SUPFAM" id="SSF51261">
    <property type="entry name" value="Duplicated hybrid motif"/>
    <property type="match status" value="1"/>
</dbReference>
<accession>A0A1I0RVJ1</accession>
<feature type="domain" description="M23ase beta-sheet core" evidence="2">
    <location>
        <begin position="146"/>
        <end position="242"/>
    </location>
</feature>
<dbReference type="GO" id="GO:0004222">
    <property type="term" value="F:metalloendopeptidase activity"/>
    <property type="evidence" value="ECO:0007669"/>
    <property type="project" value="TreeGrafter"/>
</dbReference>
<dbReference type="InterPro" id="IPR016047">
    <property type="entry name" value="M23ase_b-sheet_dom"/>
</dbReference>
<keyword evidence="1" id="KW-1133">Transmembrane helix</keyword>
<dbReference type="OrthoDB" id="1938544at2"/>
<sequence length="249" mass="26962">MRRGKKLNGEKIFSIVITCAIVLTLAIGVISVIKNSQKNSGNPENIVDLNETKDNNLALNNDDSLVQENKTEIATEKATLNNGEDKTIAVKPEETKVAVVEAPTASAKYSFSENDTLKWPVKGDLIIKYSIEHGVFFKTLNEYKINPAIVIAAQVGTDVVAAASGVVESVTTNEETGLTLVINIGNEYVTTYGQLENVTLKKGSTIVAGQKIGTVANQTKYYLSEGSNVYFKLTKATDPVDPTIYLVEE</sequence>
<dbReference type="PANTHER" id="PTHR21666">
    <property type="entry name" value="PEPTIDASE-RELATED"/>
    <property type="match status" value="1"/>
</dbReference>
<dbReference type="STRING" id="99656.SAMN05421659_1263"/>
<dbReference type="EMBL" id="FOJI01000026">
    <property type="protein sequence ID" value="SEW45520.1"/>
    <property type="molecule type" value="Genomic_DNA"/>
</dbReference>
<dbReference type="AlphaFoldDB" id="A0A1I0RVJ1"/>
<feature type="transmembrane region" description="Helical" evidence="1">
    <location>
        <begin position="12"/>
        <end position="33"/>
    </location>
</feature>
<gene>
    <name evidence="3" type="ORF">SAMN05421659_1263</name>
</gene>
<dbReference type="Pfam" id="PF01551">
    <property type="entry name" value="Peptidase_M23"/>
    <property type="match status" value="1"/>
</dbReference>
<keyword evidence="1" id="KW-0472">Membrane</keyword>
<keyword evidence="4" id="KW-1185">Reference proteome</keyword>
<reference evidence="3 4" key="1">
    <citation type="submission" date="2016-10" db="EMBL/GenBank/DDBJ databases">
        <authorList>
            <person name="de Groot N.N."/>
        </authorList>
    </citation>
    <scope>NUCLEOTIDE SEQUENCE [LARGE SCALE GENOMIC DNA]</scope>
    <source>
        <strain evidence="3 4">DSM 9179</strain>
    </source>
</reference>
<dbReference type="RefSeq" id="WP_092458041.1">
    <property type="nucleotide sequence ID" value="NZ_FOJI01000026.1"/>
</dbReference>
<dbReference type="PANTHER" id="PTHR21666:SF270">
    <property type="entry name" value="MUREIN HYDROLASE ACTIVATOR ENVC"/>
    <property type="match status" value="1"/>
</dbReference>
<evidence type="ECO:0000313" key="3">
    <source>
        <dbReference type="EMBL" id="SEW45520.1"/>
    </source>
</evidence>
<protein>
    <submittedName>
        <fullName evidence="3">Peptidase family M23</fullName>
    </submittedName>
</protein>
<name>A0A1I0RVJ1_9FIRM</name>
<evidence type="ECO:0000313" key="4">
    <source>
        <dbReference type="Proteomes" id="UP000199701"/>
    </source>
</evidence>
<evidence type="ECO:0000259" key="2">
    <source>
        <dbReference type="Pfam" id="PF01551"/>
    </source>
</evidence>
<dbReference type="Proteomes" id="UP000199701">
    <property type="component" value="Unassembled WGS sequence"/>
</dbReference>
<proteinExistence type="predicted"/>
<dbReference type="InterPro" id="IPR011055">
    <property type="entry name" value="Dup_hybrid_motif"/>
</dbReference>
<organism evidence="3 4">
    <name type="scientific">[Clostridium] fimetarium</name>
    <dbReference type="NCBI Taxonomy" id="99656"/>
    <lineage>
        <taxon>Bacteria</taxon>
        <taxon>Bacillati</taxon>
        <taxon>Bacillota</taxon>
        <taxon>Clostridia</taxon>
        <taxon>Lachnospirales</taxon>
        <taxon>Lachnospiraceae</taxon>
    </lineage>
</organism>
<dbReference type="Gene3D" id="2.70.70.10">
    <property type="entry name" value="Glucose Permease (Domain IIA)"/>
    <property type="match status" value="1"/>
</dbReference>
<dbReference type="InterPro" id="IPR050570">
    <property type="entry name" value="Cell_wall_metabolism_enzyme"/>
</dbReference>